<dbReference type="RefSeq" id="WP_077411244.1">
    <property type="nucleotide sequence ID" value="NZ_JBHRTS010000004.1"/>
</dbReference>
<reference evidence="3" key="1">
    <citation type="journal article" date="2019" name="Int. J. Syst. Evol. Microbiol.">
        <title>The Global Catalogue of Microorganisms (GCM) 10K type strain sequencing project: providing services to taxonomists for standard genome sequencing and annotation.</title>
        <authorList>
            <consortium name="The Broad Institute Genomics Platform"/>
            <consortium name="The Broad Institute Genome Sequencing Center for Infectious Disease"/>
            <person name="Wu L."/>
            <person name="Ma J."/>
        </authorList>
    </citation>
    <scope>NUCLEOTIDE SEQUENCE [LARGE SCALE GENOMIC DNA]</scope>
    <source>
        <strain evidence="3">KCTC 42953</strain>
    </source>
</reference>
<evidence type="ECO:0000313" key="3">
    <source>
        <dbReference type="Proteomes" id="UP001595533"/>
    </source>
</evidence>
<keyword evidence="3" id="KW-1185">Reference proteome</keyword>
<name>A0ABV7J8R8_9GAMM</name>
<evidence type="ECO:0000256" key="1">
    <source>
        <dbReference type="SAM" id="SignalP"/>
    </source>
</evidence>
<organism evidence="2 3">
    <name type="scientific">Marinicella sediminis</name>
    <dbReference type="NCBI Taxonomy" id="1792834"/>
    <lineage>
        <taxon>Bacteria</taxon>
        <taxon>Pseudomonadati</taxon>
        <taxon>Pseudomonadota</taxon>
        <taxon>Gammaproteobacteria</taxon>
        <taxon>Lysobacterales</taxon>
        <taxon>Marinicellaceae</taxon>
        <taxon>Marinicella</taxon>
    </lineage>
</organism>
<gene>
    <name evidence="2" type="ORF">ACFODZ_09845</name>
</gene>
<feature type="chain" id="PRO_5046162769" evidence="1">
    <location>
        <begin position="20"/>
        <end position="464"/>
    </location>
</feature>
<evidence type="ECO:0000313" key="2">
    <source>
        <dbReference type="EMBL" id="MFC3194538.1"/>
    </source>
</evidence>
<comment type="caution">
    <text evidence="2">The sequence shown here is derived from an EMBL/GenBank/DDBJ whole genome shotgun (WGS) entry which is preliminary data.</text>
</comment>
<keyword evidence="1" id="KW-0732">Signal</keyword>
<sequence length="464" mass="49872">MNKNLLTVVLLLLSLRVMAVHVNDRGLGEVLIYPYYTVNNYLNTMYTVVNTTEQAKAIKVSFHEGDAGLHVLTFHVYLSPYDVWSGALVPTESTIVGHLDEPTAVHVTPDTSCAPYLNKAGQEFLPYVIDEDLNPANRSLARATEGYMQVMELGELTGNAVAFVDHGGVGVPANCTAIQAAWDTLDWALEEPTEPQGGLLGSAFIINVAEGLSMSYDAIALNDFWDGQGVFTDPGSLLPDLSSGTAESKVLLADGTLAVSQWSSGIEAVSAVLMKAELYNEYAYDAFVNGKSEWVVSFPTKTLHTNTEGPALAPFSQAWDGVQSCDEYTAMLYDRETATSHQYQCCADPPPPPPEDPQLCLTTNVIEMLPPYTAANEVSAILGSDNLSEPATYFDSRVTENGWGVLSFPASPGMVPVNGTGFRGLPATGFMVQQFSNGGAGEGLLAQYANLFIHKGRVAVMEAE</sequence>
<accession>A0ABV7J8R8</accession>
<proteinExistence type="predicted"/>
<feature type="signal peptide" evidence="1">
    <location>
        <begin position="1"/>
        <end position="19"/>
    </location>
</feature>
<dbReference type="Proteomes" id="UP001595533">
    <property type="component" value="Unassembled WGS sequence"/>
</dbReference>
<protein>
    <submittedName>
        <fullName evidence="2">Uncharacterized protein</fullName>
    </submittedName>
</protein>
<dbReference type="EMBL" id="JBHRTS010000004">
    <property type="protein sequence ID" value="MFC3194538.1"/>
    <property type="molecule type" value="Genomic_DNA"/>
</dbReference>